<dbReference type="PROSITE" id="PS50977">
    <property type="entry name" value="HTH_TETR_2"/>
    <property type="match status" value="1"/>
</dbReference>
<dbReference type="InterPro" id="IPR001647">
    <property type="entry name" value="HTH_TetR"/>
</dbReference>
<feature type="compositionally biased region" description="Polar residues" evidence="5">
    <location>
        <begin position="14"/>
        <end position="28"/>
    </location>
</feature>
<dbReference type="RefSeq" id="WP_158520538.1">
    <property type="nucleotide sequence ID" value="NZ_JACBYZ010000001.1"/>
</dbReference>
<organism evidence="7 8">
    <name type="scientific">Aeriscardovia aeriphila</name>
    <dbReference type="NCBI Taxonomy" id="218139"/>
    <lineage>
        <taxon>Bacteria</taxon>
        <taxon>Bacillati</taxon>
        <taxon>Actinomycetota</taxon>
        <taxon>Actinomycetes</taxon>
        <taxon>Bifidobacteriales</taxon>
        <taxon>Bifidobacteriaceae</taxon>
        <taxon>Aeriscardovia</taxon>
    </lineage>
</organism>
<evidence type="ECO:0000256" key="1">
    <source>
        <dbReference type="ARBA" id="ARBA00023015"/>
    </source>
</evidence>
<feature type="region of interest" description="Disordered" evidence="5">
    <location>
        <begin position="12"/>
        <end position="31"/>
    </location>
</feature>
<keyword evidence="3" id="KW-0804">Transcription</keyword>
<keyword evidence="2 4" id="KW-0238">DNA-binding</keyword>
<dbReference type="GO" id="GO:0000976">
    <property type="term" value="F:transcription cis-regulatory region binding"/>
    <property type="evidence" value="ECO:0007669"/>
    <property type="project" value="TreeGrafter"/>
</dbReference>
<comment type="caution">
    <text evidence="7">The sequence shown here is derived from an EMBL/GenBank/DDBJ whole genome shotgun (WGS) entry which is preliminary data.</text>
</comment>
<protein>
    <submittedName>
        <fullName evidence="7">TetR family transcriptional regulator</fullName>
    </submittedName>
</protein>
<gene>
    <name evidence="7" type="ORF">AEAE_1086</name>
</gene>
<dbReference type="SUPFAM" id="SSF46689">
    <property type="entry name" value="Homeodomain-like"/>
    <property type="match status" value="1"/>
</dbReference>
<dbReference type="InterPro" id="IPR009057">
    <property type="entry name" value="Homeodomain-like_sf"/>
</dbReference>
<dbReference type="GO" id="GO:0003700">
    <property type="term" value="F:DNA-binding transcription factor activity"/>
    <property type="evidence" value="ECO:0007669"/>
    <property type="project" value="TreeGrafter"/>
</dbReference>
<dbReference type="Pfam" id="PF00440">
    <property type="entry name" value="TetR_N"/>
    <property type="match status" value="1"/>
</dbReference>
<keyword evidence="8" id="KW-1185">Reference proteome</keyword>
<evidence type="ECO:0000259" key="6">
    <source>
        <dbReference type="PROSITE" id="PS50977"/>
    </source>
</evidence>
<dbReference type="InterPro" id="IPR050109">
    <property type="entry name" value="HTH-type_TetR-like_transc_reg"/>
</dbReference>
<evidence type="ECO:0000313" key="8">
    <source>
        <dbReference type="Proteomes" id="UP000228976"/>
    </source>
</evidence>
<evidence type="ECO:0000256" key="4">
    <source>
        <dbReference type="PROSITE-ProRule" id="PRU00335"/>
    </source>
</evidence>
<dbReference type="PRINTS" id="PR00455">
    <property type="entry name" value="HTHTETR"/>
</dbReference>
<dbReference type="AlphaFoldDB" id="A0A261F819"/>
<keyword evidence="1" id="KW-0805">Transcription regulation</keyword>
<evidence type="ECO:0000256" key="5">
    <source>
        <dbReference type="SAM" id="MobiDB-lite"/>
    </source>
</evidence>
<feature type="domain" description="HTH tetR-type" evidence="6">
    <location>
        <begin position="50"/>
        <end position="110"/>
    </location>
</feature>
<proteinExistence type="predicted"/>
<feature type="DNA-binding region" description="H-T-H motif" evidence="4">
    <location>
        <begin position="73"/>
        <end position="92"/>
    </location>
</feature>
<sequence>MKVAAWEAFRTSENRNSPVQSTFSSQASPARKTLPAAEKIFSGKKRMNPDDRRAEIVRAATDVISEKGFQAMSMQNVADRVGLTESALYHYIHTKSDLLDLVLRSSYDSPEADEFIYGQSAGVDCDGHIVYYFPRFCVNNIVYNLHRPQLVKLFSLLNAEALNIEHPAHEFFHERSAKHWSYISTLPWVTPDFYDTRRFKHLWMLCMSAMDGLQYRWLMDSNSDLLEEWLAFSEELFPESLWGELLDPSLYHDEKGCLLPYTQAQQSHH</sequence>
<dbReference type="EMBL" id="MWWU01000003">
    <property type="protein sequence ID" value="OZG55289.1"/>
    <property type="molecule type" value="Genomic_DNA"/>
</dbReference>
<evidence type="ECO:0000256" key="2">
    <source>
        <dbReference type="ARBA" id="ARBA00023125"/>
    </source>
</evidence>
<evidence type="ECO:0000313" key="7">
    <source>
        <dbReference type="EMBL" id="OZG55289.1"/>
    </source>
</evidence>
<dbReference type="PANTHER" id="PTHR30055:SF234">
    <property type="entry name" value="HTH-TYPE TRANSCRIPTIONAL REGULATOR BETI"/>
    <property type="match status" value="1"/>
</dbReference>
<dbReference type="Proteomes" id="UP000228976">
    <property type="component" value="Unassembled WGS sequence"/>
</dbReference>
<evidence type="ECO:0000256" key="3">
    <source>
        <dbReference type="ARBA" id="ARBA00023163"/>
    </source>
</evidence>
<accession>A0A261F819</accession>
<reference evidence="7 8" key="1">
    <citation type="journal article" date="2017" name="BMC Genomics">
        <title>Comparative genomic and phylogenomic analyses of the Bifidobacteriaceae family.</title>
        <authorList>
            <person name="Lugli G.A."/>
            <person name="Milani C."/>
            <person name="Turroni F."/>
            <person name="Duranti S."/>
            <person name="Mancabelli L."/>
            <person name="Mangifesta M."/>
            <person name="Ferrario C."/>
            <person name="Modesto M."/>
            <person name="Mattarelli P."/>
            <person name="Jiri K."/>
            <person name="van Sinderen D."/>
            <person name="Ventura M."/>
        </authorList>
    </citation>
    <scope>NUCLEOTIDE SEQUENCE [LARGE SCALE GENOMIC DNA]</scope>
    <source>
        <strain evidence="7 8">LMG 21773</strain>
    </source>
</reference>
<dbReference type="PANTHER" id="PTHR30055">
    <property type="entry name" value="HTH-TYPE TRANSCRIPTIONAL REGULATOR RUTR"/>
    <property type="match status" value="1"/>
</dbReference>
<dbReference type="OrthoDB" id="7505659at2"/>
<dbReference type="Gene3D" id="1.10.357.10">
    <property type="entry name" value="Tetracycline Repressor, domain 2"/>
    <property type="match status" value="1"/>
</dbReference>
<name>A0A261F819_9BIFI</name>